<keyword evidence="2 8" id="KW-0812">Transmembrane</keyword>
<gene>
    <name evidence="11" type="ordered locus">SVI_0159</name>
</gene>
<dbReference type="PANTHER" id="PTHR32089">
    <property type="entry name" value="METHYL-ACCEPTING CHEMOTAXIS PROTEIN MCPB"/>
    <property type="match status" value="1"/>
</dbReference>
<comment type="similarity">
    <text evidence="6">Belongs to the methyl-accepting chemotaxis (MCP) protein family.</text>
</comment>
<protein>
    <submittedName>
        <fullName evidence="11">Methyl-accepting chemotaxis protein</fullName>
    </submittedName>
</protein>
<dbReference type="HOGENOM" id="CLU_000445_107_27_6"/>
<evidence type="ECO:0000259" key="9">
    <source>
        <dbReference type="PROSITE" id="PS50111"/>
    </source>
</evidence>
<dbReference type="Proteomes" id="UP000002350">
    <property type="component" value="Chromosome"/>
</dbReference>
<dbReference type="InterPro" id="IPR004089">
    <property type="entry name" value="MCPsignal_dom"/>
</dbReference>
<evidence type="ECO:0000256" key="1">
    <source>
        <dbReference type="ARBA" id="ARBA00004141"/>
    </source>
</evidence>
<dbReference type="PROSITE" id="PS50885">
    <property type="entry name" value="HAMP"/>
    <property type="match status" value="1"/>
</dbReference>
<feature type="domain" description="HAMP" evidence="10">
    <location>
        <begin position="275"/>
        <end position="327"/>
    </location>
</feature>
<keyword evidence="4 8" id="KW-0472">Membrane</keyword>
<dbReference type="GO" id="GO:0004888">
    <property type="term" value="F:transmembrane signaling receptor activity"/>
    <property type="evidence" value="ECO:0007669"/>
    <property type="project" value="InterPro"/>
</dbReference>
<keyword evidence="3 8" id="KW-1133">Transmembrane helix</keyword>
<dbReference type="EMBL" id="AP011177">
    <property type="protein sequence ID" value="BAJ00130.1"/>
    <property type="molecule type" value="Genomic_DNA"/>
</dbReference>
<comment type="subcellular location">
    <subcellularLocation>
        <location evidence="1">Membrane</location>
        <topology evidence="1">Multi-pass membrane protein</topology>
    </subcellularLocation>
</comment>
<dbReference type="CDD" id="cd06225">
    <property type="entry name" value="HAMP"/>
    <property type="match status" value="1"/>
</dbReference>
<organism evidence="11 12">
    <name type="scientific">Shewanella violacea (strain JCM 10179 / CIP 106290 / LMG 19151 / DSS12)</name>
    <dbReference type="NCBI Taxonomy" id="637905"/>
    <lineage>
        <taxon>Bacteria</taxon>
        <taxon>Pseudomonadati</taxon>
        <taxon>Pseudomonadota</taxon>
        <taxon>Gammaproteobacteria</taxon>
        <taxon>Alteromonadales</taxon>
        <taxon>Shewanellaceae</taxon>
        <taxon>Shewanella</taxon>
    </lineage>
</organism>
<dbReference type="PRINTS" id="PR00260">
    <property type="entry name" value="CHEMTRNSDUCR"/>
</dbReference>
<evidence type="ECO:0000256" key="5">
    <source>
        <dbReference type="ARBA" id="ARBA00023224"/>
    </source>
</evidence>
<dbReference type="eggNOG" id="COG0840">
    <property type="taxonomic scope" value="Bacteria"/>
</dbReference>
<dbReference type="SMART" id="SM00283">
    <property type="entry name" value="MA"/>
    <property type="match status" value="1"/>
</dbReference>
<dbReference type="GO" id="GO:0006935">
    <property type="term" value="P:chemotaxis"/>
    <property type="evidence" value="ECO:0007669"/>
    <property type="project" value="InterPro"/>
</dbReference>
<evidence type="ECO:0000256" key="3">
    <source>
        <dbReference type="ARBA" id="ARBA00022989"/>
    </source>
</evidence>
<dbReference type="Pfam" id="PF00672">
    <property type="entry name" value="HAMP"/>
    <property type="match status" value="1"/>
</dbReference>
<evidence type="ECO:0000256" key="8">
    <source>
        <dbReference type="SAM" id="Phobius"/>
    </source>
</evidence>
<feature type="transmembrane region" description="Helical" evidence="8">
    <location>
        <begin position="253"/>
        <end position="272"/>
    </location>
</feature>
<dbReference type="SMART" id="SM00304">
    <property type="entry name" value="HAMP"/>
    <property type="match status" value="1"/>
</dbReference>
<reference evidence="12" key="1">
    <citation type="journal article" date="2010" name="Mol. Biosyst.">
        <title>Complete genome sequence and comparative analysis of Shewanella violacea, a psychrophilic and piezophilic bacterium from deep sea floor sediments.</title>
        <authorList>
            <person name="Aono E."/>
            <person name="Baba T."/>
            <person name="Ara T."/>
            <person name="Nishi T."/>
            <person name="Nakamichi T."/>
            <person name="Inamoto E."/>
            <person name="Toyonaga H."/>
            <person name="Hasegawa M."/>
            <person name="Takai Y."/>
            <person name="Okumura Y."/>
            <person name="Baba M."/>
            <person name="Tomita M."/>
            <person name="Kato C."/>
            <person name="Oshima T."/>
            <person name="Nakasone K."/>
            <person name="Mori H."/>
        </authorList>
    </citation>
    <scope>NUCLEOTIDE SEQUENCE [LARGE SCALE GENOMIC DNA]</scope>
    <source>
        <strain evidence="12">JCM 10179 / CIP 106290 / LMG 19151 / DSS12</strain>
    </source>
</reference>
<dbReference type="AlphaFoldDB" id="D4ZDK8"/>
<dbReference type="InterPro" id="IPR003660">
    <property type="entry name" value="HAMP_dom"/>
</dbReference>
<evidence type="ECO:0000256" key="2">
    <source>
        <dbReference type="ARBA" id="ARBA00022692"/>
    </source>
</evidence>
<name>D4ZDK8_SHEVD</name>
<dbReference type="Pfam" id="PF00015">
    <property type="entry name" value="MCPsignal"/>
    <property type="match status" value="1"/>
</dbReference>
<dbReference type="GO" id="GO:0007165">
    <property type="term" value="P:signal transduction"/>
    <property type="evidence" value="ECO:0007669"/>
    <property type="project" value="UniProtKB-KW"/>
</dbReference>
<evidence type="ECO:0000256" key="4">
    <source>
        <dbReference type="ARBA" id="ARBA00023136"/>
    </source>
</evidence>
<proteinExistence type="inferred from homology"/>
<evidence type="ECO:0000313" key="12">
    <source>
        <dbReference type="Proteomes" id="UP000002350"/>
    </source>
</evidence>
<dbReference type="InterPro" id="IPR004090">
    <property type="entry name" value="Chemotax_Me-accpt_rcpt"/>
</dbReference>
<evidence type="ECO:0000259" key="10">
    <source>
        <dbReference type="PROSITE" id="PS50885"/>
    </source>
</evidence>
<dbReference type="Gene3D" id="1.10.287.950">
    <property type="entry name" value="Methyl-accepting chemotaxis protein"/>
    <property type="match status" value="1"/>
</dbReference>
<feature type="domain" description="Methyl-accepting transducer" evidence="9">
    <location>
        <begin position="332"/>
        <end position="568"/>
    </location>
</feature>
<dbReference type="STRING" id="637905.SVI_0159"/>
<accession>D4ZDK8</accession>
<dbReference type="KEGG" id="svo:SVI_0159"/>
<dbReference type="GO" id="GO:0016020">
    <property type="term" value="C:membrane"/>
    <property type="evidence" value="ECO:0007669"/>
    <property type="project" value="UniProtKB-SubCell"/>
</dbReference>
<evidence type="ECO:0000256" key="6">
    <source>
        <dbReference type="ARBA" id="ARBA00029447"/>
    </source>
</evidence>
<dbReference type="PANTHER" id="PTHR32089:SF119">
    <property type="entry name" value="METHYL-ACCEPTING CHEMOTAXIS PROTEIN CTPL"/>
    <property type="match status" value="1"/>
</dbReference>
<keyword evidence="5 7" id="KW-0807">Transducer</keyword>
<keyword evidence="12" id="KW-1185">Reference proteome</keyword>
<evidence type="ECO:0000256" key="7">
    <source>
        <dbReference type="PROSITE-ProRule" id="PRU00284"/>
    </source>
</evidence>
<sequence>MDIRRELDGYLHSGDTSQLELAKTQLQHIVASLSNNNDPDVESLSFLLTLFIQDLDTDYRAAGKLAGNPRLLLAHAETEMLDNNRRLADYAAQGQDDNASLSEISLSNEYLRLTRQLPPLVYRLSQLTQGYLIGKDLRLEDILQSTITELKLWHDKLESLALIGIYDIQEIDEFALGGGDEQVIEIGENFRSELLSLSNRYNREVNSTYNLLQDNQEVQERLRSSIVEVEQAILTLITIKAEQDQRLKQELQIALYAVVSLLALFAVIYLLLQQSRVVSPLKRLNHAFQTLSESNNRERLEINRRCETGQIAGHFNQLLQRFEDEDDFQRRQMTLVSCSLSKLVQRISQITHSADETQNVVSQAQSQTDEIRNLAHEVSSTSALVENSAEQTKLQMKTSQAEAQAMLLATEETQQAVVKSHQSLSSLTTSVEDVSKIIDVIGNIAEQTNLLALNAAIEAARAGEQGRGFAVVAGEVRSLSHRTQDSLKEIMAILNQLNQANGELEVSMTGIEQATQRQRERAQGLSSVALSVQDQASEMAETAKQGAINAQQQVNYLDEFVHAMKLLKDQALSASKQSEVIGCEVQQSVQDIQTSLGISKNDTSLAQVA</sequence>
<dbReference type="SUPFAM" id="SSF58104">
    <property type="entry name" value="Methyl-accepting chemotaxis protein (MCP) signaling domain"/>
    <property type="match status" value="1"/>
</dbReference>
<dbReference type="Gene3D" id="6.10.340.10">
    <property type="match status" value="1"/>
</dbReference>
<evidence type="ECO:0000313" key="11">
    <source>
        <dbReference type="EMBL" id="BAJ00130.1"/>
    </source>
</evidence>
<dbReference type="PROSITE" id="PS50111">
    <property type="entry name" value="CHEMOTAXIS_TRANSDUC_2"/>
    <property type="match status" value="1"/>
</dbReference>